<evidence type="ECO:0000313" key="2">
    <source>
        <dbReference type="Proteomes" id="UP000676336"/>
    </source>
</evidence>
<comment type="caution">
    <text evidence="1">The sequence shown here is derived from an EMBL/GenBank/DDBJ whole genome shotgun (WGS) entry which is preliminary data.</text>
</comment>
<reference evidence="1" key="1">
    <citation type="submission" date="2021-02" db="EMBL/GenBank/DDBJ databases">
        <authorList>
            <person name="Nowell W R."/>
        </authorList>
    </citation>
    <scope>NUCLEOTIDE SEQUENCE</scope>
</reference>
<evidence type="ECO:0000313" key="1">
    <source>
        <dbReference type="EMBL" id="CAF4162778.1"/>
    </source>
</evidence>
<gene>
    <name evidence="1" type="ORF">SMN809_LOCUS20259</name>
</gene>
<name>A0A8S2RH23_9BILA</name>
<organism evidence="1 2">
    <name type="scientific">Rotaria magnacalcarata</name>
    <dbReference type="NCBI Taxonomy" id="392030"/>
    <lineage>
        <taxon>Eukaryota</taxon>
        <taxon>Metazoa</taxon>
        <taxon>Spiralia</taxon>
        <taxon>Gnathifera</taxon>
        <taxon>Rotifera</taxon>
        <taxon>Eurotatoria</taxon>
        <taxon>Bdelloidea</taxon>
        <taxon>Philodinida</taxon>
        <taxon>Philodinidae</taxon>
        <taxon>Rotaria</taxon>
    </lineage>
</organism>
<sequence length="95" mass="10182">MEWAVEALNSTTNSTVIADALSVYISAVAKTNQTANQNNLLTVAQIDNYVYNMTNVNEPRNNNDSIIFAKQPDQGNSVMILGASFTTGVGGQVID</sequence>
<feature type="non-terminal residue" evidence="1">
    <location>
        <position position="1"/>
    </location>
</feature>
<dbReference type="AlphaFoldDB" id="A0A8S2RH23"/>
<accession>A0A8S2RH23</accession>
<dbReference type="Proteomes" id="UP000676336">
    <property type="component" value="Unassembled WGS sequence"/>
</dbReference>
<protein>
    <submittedName>
        <fullName evidence="1">Uncharacterized protein</fullName>
    </submittedName>
</protein>
<dbReference type="EMBL" id="CAJOBI010012043">
    <property type="protein sequence ID" value="CAF4162778.1"/>
    <property type="molecule type" value="Genomic_DNA"/>
</dbReference>
<proteinExistence type="predicted"/>